<dbReference type="GO" id="GO:0042586">
    <property type="term" value="F:peptide deformylase activity"/>
    <property type="evidence" value="ECO:0007669"/>
    <property type="project" value="UniProtKB-UniRule"/>
</dbReference>
<sequence length="194" mass="19996">MTVLPVRTVPDPVLRTAASPVPAGADVRALVADMIATMHAVGGVGLAAPQVGVGLRVFVFDVAGVAGHVVNPVLETAGQALREPGEGCLSVPGLRYHPTRAAEAVVRGTDVDGNPVEHQGTGLLARCLQHETDHLDGILYVDRLDGDERREARRRMRAGEVDRAARRIGAARAAAVSSVFGAPAVPAAGTGAAR</sequence>
<comment type="similarity">
    <text evidence="1 6">Belongs to the polypeptide deformylase family.</text>
</comment>
<dbReference type="AlphaFoldDB" id="A0AAP5T8Q0"/>
<reference evidence="7" key="1">
    <citation type="submission" date="2023-10" db="EMBL/GenBank/DDBJ databases">
        <title>Development of a sustainable strategy for remediation of hydrocarbon-contaminated territories based on the waste exchange concept.</title>
        <authorList>
            <person name="Krivoruchko A."/>
        </authorList>
    </citation>
    <scope>NUCLEOTIDE SEQUENCE</scope>
    <source>
        <strain evidence="7">IEGM 1325</strain>
    </source>
</reference>
<keyword evidence="4 6" id="KW-0648">Protein biosynthesis</keyword>
<feature type="active site" evidence="6">
    <location>
        <position position="131"/>
    </location>
</feature>
<dbReference type="HAMAP" id="MF_00163">
    <property type="entry name" value="Pep_deformylase"/>
    <property type="match status" value="1"/>
</dbReference>
<feature type="binding site" evidence="6">
    <location>
        <position position="88"/>
    </location>
    <ligand>
        <name>Fe cation</name>
        <dbReference type="ChEBI" id="CHEBI:24875"/>
    </ligand>
</feature>
<feature type="binding site" evidence="6">
    <location>
        <position position="130"/>
    </location>
    <ligand>
        <name>Fe cation</name>
        <dbReference type="ChEBI" id="CHEBI:24875"/>
    </ligand>
</feature>
<dbReference type="SUPFAM" id="SSF56420">
    <property type="entry name" value="Peptide deformylase"/>
    <property type="match status" value="1"/>
</dbReference>
<evidence type="ECO:0000256" key="3">
    <source>
        <dbReference type="ARBA" id="ARBA00022801"/>
    </source>
</evidence>
<comment type="caution">
    <text evidence="7">The sequence shown here is derived from an EMBL/GenBank/DDBJ whole genome shotgun (WGS) entry which is preliminary data.</text>
</comment>
<evidence type="ECO:0000313" key="8">
    <source>
        <dbReference type="Proteomes" id="UP001185728"/>
    </source>
</evidence>
<dbReference type="EMBL" id="JAWLUK010000026">
    <property type="protein sequence ID" value="MDV7178148.1"/>
    <property type="molecule type" value="Genomic_DNA"/>
</dbReference>
<dbReference type="GO" id="GO:0046872">
    <property type="term" value="F:metal ion binding"/>
    <property type="evidence" value="ECO:0007669"/>
    <property type="project" value="UniProtKB-KW"/>
</dbReference>
<dbReference type="PRINTS" id="PR01576">
    <property type="entry name" value="PDEFORMYLASE"/>
</dbReference>
<dbReference type="Proteomes" id="UP001185728">
    <property type="component" value="Unassembled WGS sequence"/>
</dbReference>
<dbReference type="PANTHER" id="PTHR10458">
    <property type="entry name" value="PEPTIDE DEFORMYLASE"/>
    <property type="match status" value="1"/>
</dbReference>
<gene>
    <name evidence="6 7" type="primary">def</name>
    <name evidence="7" type="ORF">R4064_10990</name>
</gene>
<dbReference type="PANTHER" id="PTHR10458:SF2">
    <property type="entry name" value="PEPTIDE DEFORMYLASE, MITOCHONDRIAL"/>
    <property type="match status" value="1"/>
</dbReference>
<comment type="cofactor">
    <cofactor evidence="6">
        <name>Fe(2+)</name>
        <dbReference type="ChEBI" id="CHEBI:29033"/>
    </cofactor>
    <text evidence="6">Binds 1 Fe(2+) ion.</text>
</comment>
<dbReference type="Pfam" id="PF01327">
    <property type="entry name" value="Pep_deformylase"/>
    <property type="match status" value="1"/>
</dbReference>
<organism evidence="7 8">
    <name type="scientific">Micrococcus yunnanensis</name>
    <dbReference type="NCBI Taxonomy" id="566027"/>
    <lineage>
        <taxon>Bacteria</taxon>
        <taxon>Bacillati</taxon>
        <taxon>Actinomycetota</taxon>
        <taxon>Actinomycetes</taxon>
        <taxon>Micrococcales</taxon>
        <taxon>Micrococcaceae</taxon>
        <taxon>Micrococcus</taxon>
    </lineage>
</organism>
<evidence type="ECO:0000256" key="4">
    <source>
        <dbReference type="ARBA" id="ARBA00022917"/>
    </source>
</evidence>
<keyword evidence="3 6" id="KW-0378">Hydrolase</keyword>
<feature type="binding site" evidence="6">
    <location>
        <position position="134"/>
    </location>
    <ligand>
        <name>Fe cation</name>
        <dbReference type="ChEBI" id="CHEBI:24875"/>
    </ligand>
</feature>
<evidence type="ECO:0000256" key="1">
    <source>
        <dbReference type="ARBA" id="ARBA00010759"/>
    </source>
</evidence>
<dbReference type="Gene3D" id="3.90.45.10">
    <property type="entry name" value="Peptide deformylase"/>
    <property type="match status" value="1"/>
</dbReference>
<dbReference type="NCBIfam" id="TIGR00079">
    <property type="entry name" value="pept_deformyl"/>
    <property type="match status" value="1"/>
</dbReference>
<protein>
    <recommendedName>
        <fullName evidence="6">Peptide deformylase</fullName>
        <shortName evidence="6">PDF</shortName>
        <ecNumber evidence="6">3.5.1.88</ecNumber>
    </recommendedName>
    <alternativeName>
        <fullName evidence="6">Polypeptide deformylase</fullName>
    </alternativeName>
</protein>
<dbReference type="PIRSF" id="PIRSF004749">
    <property type="entry name" value="Pep_def"/>
    <property type="match status" value="1"/>
</dbReference>
<comment type="catalytic activity">
    <reaction evidence="6">
        <text>N-terminal N-formyl-L-methionyl-[peptide] + H2O = N-terminal L-methionyl-[peptide] + formate</text>
        <dbReference type="Rhea" id="RHEA:24420"/>
        <dbReference type="Rhea" id="RHEA-COMP:10639"/>
        <dbReference type="Rhea" id="RHEA-COMP:10640"/>
        <dbReference type="ChEBI" id="CHEBI:15377"/>
        <dbReference type="ChEBI" id="CHEBI:15740"/>
        <dbReference type="ChEBI" id="CHEBI:49298"/>
        <dbReference type="ChEBI" id="CHEBI:64731"/>
        <dbReference type="EC" id="3.5.1.88"/>
    </reaction>
</comment>
<evidence type="ECO:0000256" key="5">
    <source>
        <dbReference type="ARBA" id="ARBA00023004"/>
    </source>
</evidence>
<keyword evidence="5 6" id="KW-0408">Iron</keyword>
<dbReference type="EC" id="3.5.1.88" evidence="6"/>
<evidence type="ECO:0000313" key="7">
    <source>
        <dbReference type="EMBL" id="MDV7178148.1"/>
    </source>
</evidence>
<dbReference type="InterPro" id="IPR023635">
    <property type="entry name" value="Peptide_deformylase"/>
</dbReference>
<dbReference type="GO" id="GO:0006412">
    <property type="term" value="P:translation"/>
    <property type="evidence" value="ECO:0007669"/>
    <property type="project" value="UniProtKB-UniRule"/>
</dbReference>
<evidence type="ECO:0000256" key="6">
    <source>
        <dbReference type="HAMAP-Rule" id="MF_00163"/>
    </source>
</evidence>
<dbReference type="RefSeq" id="WP_282963516.1">
    <property type="nucleotide sequence ID" value="NZ_CP125290.1"/>
</dbReference>
<dbReference type="InterPro" id="IPR036821">
    <property type="entry name" value="Peptide_deformylase_sf"/>
</dbReference>
<proteinExistence type="inferred from homology"/>
<accession>A0AAP5T8Q0</accession>
<comment type="function">
    <text evidence="6">Removes the formyl group from the N-terminal Met of newly synthesized proteins. Requires at least a dipeptide for an efficient rate of reaction. N-terminal L-methionine is a prerequisite for activity but the enzyme has broad specificity at other positions.</text>
</comment>
<dbReference type="CDD" id="cd00487">
    <property type="entry name" value="Pep_deformylase"/>
    <property type="match status" value="1"/>
</dbReference>
<evidence type="ECO:0000256" key="2">
    <source>
        <dbReference type="ARBA" id="ARBA00022723"/>
    </source>
</evidence>
<keyword evidence="2 6" id="KW-0479">Metal-binding</keyword>
<dbReference type="NCBIfam" id="NF001159">
    <property type="entry name" value="PRK00150.1-3"/>
    <property type="match status" value="1"/>
</dbReference>
<name>A0AAP5T8Q0_9MICC</name>